<accession>F4LLX2</accession>
<gene>
    <name evidence="1" type="ordered locus">Trebr_0214</name>
</gene>
<reference evidence="2" key="1">
    <citation type="submission" date="2011-04" db="EMBL/GenBank/DDBJ databases">
        <title>The complete genome of Treponema brennaborense DSM 12168.</title>
        <authorList>
            <person name="Lucas S."/>
            <person name="Han J."/>
            <person name="Lapidus A."/>
            <person name="Bruce D."/>
            <person name="Goodwin L."/>
            <person name="Pitluck S."/>
            <person name="Peters L."/>
            <person name="Kyrpides N."/>
            <person name="Mavromatis K."/>
            <person name="Ivanova N."/>
            <person name="Mikhailova N."/>
            <person name="Pagani I."/>
            <person name="Teshima H."/>
            <person name="Detter J.C."/>
            <person name="Tapia R."/>
            <person name="Han C."/>
            <person name="Land M."/>
            <person name="Hauser L."/>
            <person name="Markowitz V."/>
            <person name="Cheng J.-F."/>
            <person name="Hugenholtz P."/>
            <person name="Woyke T."/>
            <person name="Wu D."/>
            <person name="Gronow S."/>
            <person name="Wellnitz S."/>
            <person name="Brambilla E."/>
            <person name="Klenk H.-P."/>
            <person name="Eisen J.A."/>
        </authorList>
    </citation>
    <scope>NUCLEOTIDE SEQUENCE [LARGE SCALE GENOMIC DNA]</scope>
    <source>
        <strain evidence="2">DSM 12168 / CIP 105900 / DD5/3</strain>
    </source>
</reference>
<dbReference type="AlphaFoldDB" id="F4LLX2"/>
<name>F4LLX2_TREBD</name>
<organism evidence="1 2">
    <name type="scientific">Treponema brennaborense (strain DSM 12168 / CIP 105900 / DD5/3)</name>
    <dbReference type="NCBI Taxonomy" id="906968"/>
    <lineage>
        <taxon>Bacteria</taxon>
        <taxon>Pseudomonadati</taxon>
        <taxon>Spirochaetota</taxon>
        <taxon>Spirochaetia</taxon>
        <taxon>Spirochaetales</taxon>
        <taxon>Treponemataceae</taxon>
        <taxon>Treponema</taxon>
    </lineage>
</organism>
<keyword evidence="2" id="KW-1185">Reference proteome</keyword>
<evidence type="ECO:0000313" key="2">
    <source>
        <dbReference type="Proteomes" id="UP000006546"/>
    </source>
</evidence>
<dbReference type="KEGG" id="tbe:Trebr_0214"/>
<dbReference type="EMBL" id="CP002696">
    <property type="protein sequence ID" value="AEE15664.1"/>
    <property type="molecule type" value="Genomic_DNA"/>
</dbReference>
<dbReference type="Proteomes" id="UP000006546">
    <property type="component" value="Chromosome"/>
</dbReference>
<dbReference type="RefSeq" id="WP_013757383.1">
    <property type="nucleotide sequence ID" value="NC_015500.1"/>
</dbReference>
<dbReference type="STRING" id="906968.Trebr_0214"/>
<sequence>MKSERRNFAGREGWKSFLKLAAGIILIILLYLSGIEKVPESAISRAERETSADKPAALYCAVLAVNVIV</sequence>
<proteinExistence type="predicted"/>
<protein>
    <submittedName>
        <fullName evidence="1">Uncharacterized protein</fullName>
    </submittedName>
</protein>
<dbReference type="HOGENOM" id="CLU_2774733_0_0_12"/>
<evidence type="ECO:0000313" key="1">
    <source>
        <dbReference type="EMBL" id="AEE15664.1"/>
    </source>
</evidence>